<evidence type="ECO:0000313" key="1">
    <source>
        <dbReference type="EMBL" id="OYR31243.1"/>
    </source>
</evidence>
<dbReference type="Proteomes" id="UP000216363">
    <property type="component" value="Unassembled WGS sequence"/>
</dbReference>
<evidence type="ECO:0000313" key="2">
    <source>
        <dbReference type="Proteomes" id="UP000216363"/>
    </source>
</evidence>
<proteinExistence type="predicted"/>
<dbReference type="EMBL" id="NNRN01000039">
    <property type="protein sequence ID" value="OYR31243.1"/>
    <property type="molecule type" value="Genomic_DNA"/>
</dbReference>
<gene>
    <name evidence="1" type="ORF">CES86_1191</name>
</gene>
<accession>A0A256GVP6</accession>
<dbReference type="AlphaFoldDB" id="A0A256GVP6"/>
<protein>
    <submittedName>
        <fullName evidence="1">Cob(II)yrinic acid a,c-diamide reductase domain protein</fullName>
    </submittedName>
</protein>
<organism evidence="1 2">
    <name type="scientific">Brucella lupini</name>
    <dbReference type="NCBI Taxonomy" id="255457"/>
    <lineage>
        <taxon>Bacteria</taxon>
        <taxon>Pseudomonadati</taxon>
        <taxon>Pseudomonadota</taxon>
        <taxon>Alphaproteobacteria</taxon>
        <taxon>Hyphomicrobiales</taxon>
        <taxon>Brucellaceae</taxon>
        <taxon>Brucella/Ochrobactrum group</taxon>
        <taxon>Brucella</taxon>
    </lineage>
</organism>
<comment type="caution">
    <text evidence="1">The sequence shown here is derived from an EMBL/GenBank/DDBJ whole genome shotgun (WGS) entry which is preliminary data.</text>
</comment>
<name>A0A256GVP6_9HYPH</name>
<reference evidence="1 2" key="1">
    <citation type="submission" date="2017-07" db="EMBL/GenBank/DDBJ databases">
        <title>Draft genome of Ochrobactrum lupini type strain LUP21.</title>
        <authorList>
            <person name="Krzyzanowska D.M."/>
            <person name="Jafra S."/>
        </authorList>
    </citation>
    <scope>NUCLEOTIDE SEQUENCE [LARGE SCALE GENOMIC DNA]</scope>
    <source>
        <strain evidence="1 2">LUP21</strain>
    </source>
</reference>
<sequence>MQSIDDSAVYGSIAEVTDIAPPFQQFEESVAFGGRKLHRLPNLLVGLTGLKLDPVGTTIQKQKSPLARAF</sequence>